<reference evidence="1" key="1">
    <citation type="submission" date="2023-05" db="EMBL/GenBank/DDBJ databases">
        <authorList>
            <person name="Stuckert A."/>
        </authorList>
    </citation>
    <scope>NUCLEOTIDE SEQUENCE</scope>
</reference>
<evidence type="ECO:0000313" key="2">
    <source>
        <dbReference type="Proteomes" id="UP001162483"/>
    </source>
</evidence>
<protein>
    <submittedName>
        <fullName evidence="1">Uncharacterized protein</fullName>
    </submittedName>
</protein>
<comment type="caution">
    <text evidence="1">The sequence shown here is derived from an EMBL/GenBank/DDBJ whole genome shotgun (WGS) entry which is preliminary data.</text>
</comment>
<sequence length="45" mass="4976">MFDPDFSDSPLLPAPSYLSPDKPYGVKTLCPCSVWCGLFFLGECM</sequence>
<evidence type="ECO:0000313" key="1">
    <source>
        <dbReference type="EMBL" id="CAI9549651.1"/>
    </source>
</evidence>
<organism evidence="1 2">
    <name type="scientific">Staurois parvus</name>
    <dbReference type="NCBI Taxonomy" id="386267"/>
    <lineage>
        <taxon>Eukaryota</taxon>
        <taxon>Metazoa</taxon>
        <taxon>Chordata</taxon>
        <taxon>Craniata</taxon>
        <taxon>Vertebrata</taxon>
        <taxon>Euteleostomi</taxon>
        <taxon>Amphibia</taxon>
        <taxon>Batrachia</taxon>
        <taxon>Anura</taxon>
        <taxon>Neobatrachia</taxon>
        <taxon>Ranoidea</taxon>
        <taxon>Ranidae</taxon>
        <taxon>Staurois</taxon>
    </lineage>
</organism>
<dbReference type="Proteomes" id="UP001162483">
    <property type="component" value="Unassembled WGS sequence"/>
</dbReference>
<gene>
    <name evidence="1" type="ORF">SPARVUS_LOCUS3389893</name>
</gene>
<name>A0ABN9BQ69_9NEOB</name>
<keyword evidence="2" id="KW-1185">Reference proteome</keyword>
<proteinExistence type="predicted"/>
<accession>A0ABN9BQ69</accession>
<dbReference type="EMBL" id="CATNWA010005267">
    <property type="protein sequence ID" value="CAI9549651.1"/>
    <property type="molecule type" value="Genomic_DNA"/>
</dbReference>